<dbReference type="InterPro" id="IPR011990">
    <property type="entry name" value="TPR-like_helical_dom_sf"/>
</dbReference>
<dbReference type="InterPro" id="IPR024983">
    <property type="entry name" value="CHAT_dom"/>
</dbReference>
<evidence type="ECO:0000259" key="2">
    <source>
        <dbReference type="Pfam" id="PF12770"/>
    </source>
</evidence>
<keyword evidence="4" id="KW-1185">Reference proteome</keyword>
<dbReference type="Gene3D" id="1.25.40.10">
    <property type="entry name" value="Tetratricopeptide repeat domain"/>
    <property type="match status" value="2"/>
</dbReference>
<feature type="region of interest" description="Disordered" evidence="1">
    <location>
        <begin position="1"/>
        <end position="28"/>
    </location>
</feature>
<gene>
    <name evidence="3" type="ORF">DVA86_27195</name>
</gene>
<proteinExistence type="predicted"/>
<accession>A0A345XVV1</accession>
<evidence type="ECO:0000313" key="3">
    <source>
        <dbReference type="EMBL" id="AXK35767.1"/>
    </source>
</evidence>
<evidence type="ECO:0000256" key="1">
    <source>
        <dbReference type="SAM" id="MobiDB-lite"/>
    </source>
</evidence>
<sequence length="1313" mass="138931">MGDGGTPGTALPGVPGEPGRPGALPGLPGLAEVTARLERVRRTGDPAPVLEPASLAAAHRLTRAVRQRYDTDALRARHPLGCLHWTRANALGPKAGEEDRTRAVQAFAVCFVAGIDDLPGELMPGITGFAARLTLHDTLGVADSYDADLITKVIWMWERIESAVAPGDPRLPVYVANLAFAARLRFQHEGSPADLSTALGAGRRSLRLAPPGHPERGLCLANLASALGVRYVRERTGEDLDLAVDLLRQAVEHTPAGHPNRAVYLGDLGGVLEQRYARDDDPADIDEAVTALREAARSSATGAKGTGNVLLNLGSALYLRYTITQDEADLDESLPLLRSALDGAPAGSMWHLHSLTSLGSALVGRYELRGDTGDVDEAVGLQRRAVAAAPVGTPFRRRALLALTYALYYRVVYGAPPELLDEAVDVATETRDRLAVSDAAYTACSVFLAEMLRMRYERAGDARDLAAARELCRVAPGSVAADDPAYQPAYQLAMAGVLFARALDSGSMADLDEVVNTYRAVLRGATAHGPQPLVVAGLAQALQTRFARTAAGADLDAAVTALREAGEQLPAADNGRPMLLYALGTALARRAAYRESAADAEAAADACESALRTAPVDWFHRHATLANWSGVLLQRFKLAGREADLDEAVGLARKAVRYAPAEGPSRTSCLHILGRVLLTRYRKVTSDASARDLDEALATLRQAHRDTPHERARRGGILDALGEALRVRFEHLGDASDRDAAVRAYEEAARHPSATPFARIEALVEAARLTAESDPVRAGDLYEEAVTLLPRVAPRQLYRGEQQRVLRELPGLASEAAALALSDTRGTPAGRAARAVQLLEAGRGVLMGQALDLRGGDRDELAALRQQYPARAARFESLRDRLDQPADATDTLMGTAAGGGTGDRHRLVADFETELAAIRKLPGFATFALPPPLGELLAEAREGAVVMLNVSSLRSDALVLTGSGVTALPLPGLGADAVTRQSELFQAAVHDANAAPDGRRRREAQRELAGVLGWLWDAAAEPVLAELGHGGAPRGGSESDAASDAYGSAWPRVWWVPCGPLSLLPVHAAGRHDEPGAAVLDRVVSSYTPTVRALRHARRPLPDGGGNGRPLVVAMPTTPGHAPLDHVPDEVAAVTARLAARLAGREEPGSEPPTRDAVLARLAGTPVAHFACHGETDAADPSQSRLFLHDHDSAPFTVGTLASVRLDHARLAYLSACRTAVTAGALSDEAIHLTAAFQLAGFRHVVGTLWQIVDDTAVTLADDFYAGLGPYPGPGPVPPPDRAAYALHAAVRALRARLPATPSLWAAHVHAGA</sequence>
<dbReference type="EMBL" id="CP031320">
    <property type="protein sequence ID" value="AXK35767.1"/>
    <property type="molecule type" value="Genomic_DNA"/>
</dbReference>
<dbReference type="RefSeq" id="WP_208882172.1">
    <property type="nucleotide sequence ID" value="NZ_CP031320.1"/>
</dbReference>
<dbReference type="Proteomes" id="UP000254425">
    <property type="component" value="Chromosome"/>
</dbReference>
<reference evidence="3 4" key="1">
    <citation type="submission" date="2018-07" db="EMBL/GenBank/DDBJ databases">
        <title>Draft genome of the type strain Streptomyces armeniacus ATCC 15676.</title>
        <authorList>
            <person name="Labana P."/>
            <person name="Gosse J.T."/>
            <person name="Boddy C.N."/>
        </authorList>
    </citation>
    <scope>NUCLEOTIDE SEQUENCE [LARGE SCALE GENOMIC DNA]</scope>
    <source>
        <strain evidence="3 4">ATCC 15676</strain>
    </source>
</reference>
<organism evidence="3 4">
    <name type="scientific">Streptomyces armeniacus</name>
    <dbReference type="NCBI Taxonomy" id="83291"/>
    <lineage>
        <taxon>Bacteria</taxon>
        <taxon>Bacillati</taxon>
        <taxon>Actinomycetota</taxon>
        <taxon>Actinomycetes</taxon>
        <taxon>Kitasatosporales</taxon>
        <taxon>Streptomycetaceae</taxon>
        <taxon>Streptomyces</taxon>
    </lineage>
</organism>
<feature type="domain" description="CHAT" evidence="2">
    <location>
        <begin position="1012"/>
        <end position="1312"/>
    </location>
</feature>
<evidence type="ECO:0000313" key="4">
    <source>
        <dbReference type="Proteomes" id="UP000254425"/>
    </source>
</evidence>
<dbReference type="Pfam" id="PF12770">
    <property type="entry name" value="CHAT"/>
    <property type="match status" value="1"/>
</dbReference>
<name>A0A345XVV1_9ACTN</name>
<protein>
    <submittedName>
        <fullName evidence="3">CHAT domain-containing protein</fullName>
    </submittedName>
</protein>
<dbReference type="KEGG" id="sarm:DVA86_27195"/>